<comment type="subunit">
    <text evidence="2">Interacts transiently with the RNA polymerase catalytic core formed by RpoA, RpoB, RpoC and RpoZ (2 alpha, 1 beta, 1 beta' and 1 omega subunit) to form the RNA polymerase holoenzyme that can initiate transcription.</text>
</comment>
<dbReference type="AlphaFoldDB" id="A0A931CF66"/>
<dbReference type="InterPro" id="IPR014284">
    <property type="entry name" value="RNA_pol_sigma-70_dom"/>
</dbReference>
<keyword evidence="5" id="KW-0804">Transcription</keyword>
<evidence type="ECO:0000259" key="6">
    <source>
        <dbReference type="Pfam" id="PF04542"/>
    </source>
</evidence>
<reference evidence="8" key="1">
    <citation type="submission" date="2020-11" db="EMBL/GenBank/DDBJ databases">
        <title>Isolation and identification of active actinomycetes.</title>
        <authorList>
            <person name="Sun X."/>
        </authorList>
    </citation>
    <scope>NUCLEOTIDE SEQUENCE</scope>
    <source>
        <strain evidence="8">NEAU-A11</strain>
    </source>
</reference>
<dbReference type="EMBL" id="JADQTO010000015">
    <property type="protein sequence ID" value="MBG0565406.1"/>
    <property type="molecule type" value="Genomic_DNA"/>
</dbReference>
<keyword evidence="9" id="KW-1185">Reference proteome</keyword>
<dbReference type="InterPro" id="IPR013325">
    <property type="entry name" value="RNA_pol_sigma_r2"/>
</dbReference>
<dbReference type="Pfam" id="PF04542">
    <property type="entry name" value="Sigma70_r2"/>
    <property type="match status" value="1"/>
</dbReference>
<dbReference type="InterPro" id="IPR032710">
    <property type="entry name" value="NTF2-like_dom_sf"/>
</dbReference>
<sequence>MTDLALAYAAARSRLVRVAYAILGSMSEAEDVVSECWFKLIRADRVDDVEAWATVVVARSAMDVLRSARVRRETYPGPWLPEPAPAPLVDPADRITLDESVSFALLVVLESLTPAERTAWVLHDLFGMTFAQVAAVVGRSPAAVRQLAARARRHVGAGTPRIGVDRRHHRQVVERFLAAAAGGRLADLVAILDPDAVLTTDGGGRGNSARRPVHGAERVARFVLGLLAKADPDEVRRPVAVNGVLGMAVLDERGTVDTVISFTVAGDLIHRVDFIRAPEKLRLFR</sequence>
<feature type="domain" description="RNA polymerase sigma factor 70 region 4 type 2" evidence="7">
    <location>
        <begin position="104"/>
        <end position="154"/>
    </location>
</feature>
<proteinExistence type="inferred from homology"/>
<keyword evidence="3" id="KW-0805">Transcription regulation</keyword>
<dbReference type="InterPro" id="IPR052704">
    <property type="entry name" value="ECF_Sigma-70_Domain"/>
</dbReference>
<dbReference type="GO" id="GO:0016987">
    <property type="term" value="F:sigma factor activity"/>
    <property type="evidence" value="ECO:0007669"/>
    <property type="project" value="UniProtKB-KW"/>
</dbReference>
<dbReference type="GO" id="GO:0003677">
    <property type="term" value="F:DNA binding"/>
    <property type="evidence" value="ECO:0007669"/>
    <property type="project" value="InterPro"/>
</dbReference>
<dbReference type="Proteomes" id="UP000598146">
    <property type="component" value="Unassembled WGS sequence"/>
</dbReference>
<dbReference type="SUPFAM" id="SSF54427">
    <property type="entry name" value="NTF2-like"/>
    <property type="match status" value="1"/>
</dbReference>
<evidence type="ECO:0000259" key="7">
    <source>
        <dbReference type="Pfam" id="PF08281"/>
    </source>
</evidence>
<dbReference type="InterPro" id="IPR013324">
    <property type="entry name" value="RNA_pol_sigma_r3/r4-like"/>
</dbReference>
<evidence type="ECO:0000256" key="4">
    <source>
        <dbReference type="ARBA" id="ARBA00023082"/>
    </source>
</evidence>
<evidence type="ECO:0000256" key="5">
    <source>
        <dbReference type="ARBA" id="ARBA00023163"/>
    </source>
</evidence>
<evidence type="ECO:0000256" key="1">
    <source>
        <dbReference type="ARBA" id="ARBA00010641"/>
    </source>
</evidence>
<dbReference type="PANTHER" id="PTHR30173:SF43">
    <property type="entry name" value="ECF RNA POLYMERASE SIGMA FACTOR SIGI-RELATED"/>
    <property type="match status" value="1"/>
</dbReference>
<protein>
    <submittedName>
        <fullName evidence="8">RNA polymerase sigma factor SigJ</fullName>
    </submittedName>
</protein>
<dbReference type="InterPro" id="IPR007627">
    <property type="entry name" value="RNA_pol_sigma70_r2"/>
</dbReference>
<comment type="similarity">
    <text evidence="1">Belongs to the sigma-70 factor family. ECF subfamily.</text>
</comment>
<dbReference type="NCBIfam" id="TIGR02937">
    <property type="entry name" value="sigma70-ECF"/>
    <property type="match status" value="1"/>
</dbReference>
<dbReference type="InterPro" id="IPR013249">
    <property type="entry name" value="RNA_pol_sigma70_r4_t2"/>
</dbReference>
<dbReference type="PANTHER" id="PTHR30173">
    <property type="entry name" value="SIGMA 19 FACTOR"/>
    <property type="match status" value="1"/>
</dbReference>
<comment type="caution">
    <text evidence="8">The sequence shown here is derived from an EMBL/GenBank/DDBJ whole genome shotgun (WGS) entry which is preliminary data.</text>
</comment>
<dbReference type="SUPFAM" id="SSF88946">
    <property type="entry name" value="Sigma2 domain of RNA polymerase sigma factors"/>
    <property type="match status" value="1"/>
</dbReference>
<dbReference type="GO" id="GO:0006352">
    <property type="term" value="P:DNA-templated transcription initiation"/>
    <property type="evidence" value="ECO:0007669"/>
    <property type="project" value="InterPro"/>
</dbReference>
<organism evidence="8 9">
    <name type="scientific">Actinoplanes aureus</name>
    <dbReference type="NCBI Taxonomy" id="2792083"/>
    <lineage>
        <taxon>Bacteria</taxon>
        <taxon>Bacillati</taxon>
        <taxon>Actinomycetota</taxon>
        <taxon>Actinomycetes</taxon>
        <taxon>Micromonosporales</taxon>
        <taxon>Micromonosporaceae</taxon>
        <taxon>Actinoplanes</taxon>
    </lineage>
</organism>
<accession>A0A931CF66</accession>
<dbReference type="Pfam" id="PF08281">
    <property type="entry name" value="Sigma70_r4_2"/>
    <property type="match status" value="1"/>
</dbReference>
<evidence type="ECO:0000313" key="8">
    <source>
        <dbReference type="EMBL" id="MBG0565406.1"/>
    </source>
</evidence>
<keyword evidence="4" id="KW-0731">Sigma factor</keyword>
<evidence type="ECO:0000313" key="9">
    <source>
        <dbReference type="Proteomes" id="UP000598146"/>
    </source>
</evidence>
<dbReference type="InterPro" id="IPR036388">
    <property type="entry name" value="WH-like_DNA-bd_sf"/>
</dbReference>
<evidence type="ECO:0000256" key="2">
    <source>
        <dbReference type="ARBA" id="ARBA00011344"/>
    </source>
</evidence>
<gene>
    <name evidence="8" type="primary">sigJ</name>
    <name evidence="8" type="ORF">I4J89_28525</name>
</gene>
<evidence type="ECO:0000256" key="3">
    <source>
        <dbReference type="ARBA" id="ARBA00023015"/>
    </source>
</evidence>
<feature type="domain" description="RNA polymerase sigma-70 region 2" evidence="6">
    <location>
        <begin position="9"/>
        <end position="69"/>
    </location>
</feature>
<dbReference type="SUPFAM" id="SSF88659">
    <property type="entry name" value="Sigma3 and sigma4 domains of RNA polymerase sigma factors"/>
    <property type="match status" value="1"/>
</dbReference>
<dbReference type="RefSeq" id="WP_196417188.1">
    <property type="nucleotide sequence ID" value="NZ_JADQTO010000015.1"/>
</dbReference>
<dbReference type="NCBIfam" id="NF007214">
    <property type="entry name" value="PRK09636.1"/>
    <property type="match status" value="1"/>
</dbReference>
<dbReference type="Gene3D" id="3.10.450.50">
    <property type="match status" value="1"/>
</dbReference>
<dbReference type="Gene3D" id="1.10.10.10">
    <property type="entry name" value="Winged helix-like DNA-binding domain superfamily/Winged helix DNA-binding domain"/>
    <property type="match status" value="1"/>
</dbReference>
<name>A0A931CF66_9ACTN</name>
<dbReference type="Gene3D" id="1.10.1740.10">
    <property type="match status" value="1"/>
</dbReference>